<organism evidence="2 3">
    <name type="scientific">Pleurodeles waltl</name>
    <name type="common">Iberian ribbed newt</name>
    <dbReference type="NCBI Taxonomy" id="8319"/>
    <lineage>
        <taxon>Eukaryota</taxon>
        <taxon>Metazoa</taxon>
        <taxon>Chordata</taxon>
        <taxon>Craniata</taxon>
        <taxon>Vertebrata</taxon>
        <taxon>Euteleostomi</taxon>
        <taxon>Amphibia</taxon>
        <taxon>Batrachia</taxon>
        <taxon>Caudata</taxon>
        <taxon>Salamandroidea</taxon>
        <taxon>Salamandridae</taxon>
        <taxon>Pleurodelinae</taxon>
        <taxon>Pleurodeles</taxon>
    </lineage>
</organism>
<dbReference type="AlphaFoldDB" id="A0AAV7VP11"/>
<comment type="caution">
    <text evidence="2">The sequence shown here is derived from an EMBL/GenBank/DDBJ whole genome shotgun (WGS) entry which is preliminary data.</text>
</comment>
<dbReference type="Proteomes" id="UP001066276">
    <property type="component" value="Chromosome 2_1"/>
</dbReference>
<protein>
    <submittedName>
        <fullName evidence="2">Uncharacterized protein</fullName>
    </submittedName>
</protein>
<evidence type="ECO:0000313" key="2">
    <source>
        <dbReference type="EMBL" id="KAJ1203405.1"/>
    </source>
</evidence>
<proteinExistence type="predicted"/>
<evidence type="ECO:0000256" key="1">
    <source>
        <dbReference type="SAM" id="Phobius"/>
    </source>
</evidence>
<gene>
    <name evidence="2" type="ORF">NDU88_007192</name>
</gene>
<feature type="transmembrane region" description="Helical" evidence="1">
    <location>
        <begin position="42"/>
        <end position="65"/>
    </location>
</feature>
<accession>A0AAV7VP11</accession>
<evidence type="ECO:0000313" key="3">
    <source>
        <dbReference type="Proteomes" id="UP001066276"/>
    </source>
</evidence>
<keyword evidence="3" id="KW-1185">Reference proteome</keyword>
<name>A0AAV7VP11_PLEWA</name>
<keyword evidence="1" id="KW-1133">Transmembrane helix</keyword>
<reference evidence="2" key="1">
    <citation type="journal article" date="2022" name="bioRxiv">
        <title>Sequencing and chromosome-scale assembly of the giantPleurodeles waltlgenome.</title>
        <authorList>
            <person name="Brown T."/>
            <person name="Elewa A."/>
            <person name="Iarovenko S."/>
            <person name="Subramanian E."/>
            <person name="Araus A.J."/>
            <person name="Petzold A."/>
            <person name="Susuki M."/>
            <person name="Suzuki K.-i.T."/>
            <person name="Hayashi T."/>
            <person name="Toyoda A."/>
            <person name="Oliveira C."/>
            <person name="Osipova E."/>
            <person name="Leigh N.D."/>
            <person name="Simon A."/>
            <person name="Yun M.H."/>
        </authorList>
    </citation>
    <scope>NUCLEOTIDE SEQUENCE</scope>
    <source>
        <strain evidence="2">20211129_DDA</strain>
        <tissue evidence="2">Liver</tissue>
    </source>
</reference>
<keyword evidence="1" id="KW-0812">Transmembrane</keyword>
<dbReference type="EMBL" id="JANPWB010000003">
    <property type="protein sequence ID" value="KAJ1203405.1"/>
    <property type="molecule type" value="Genomic_DNA"/>
</dbReference>
<feature type="transmembrane region" description="Helical" evidence="1">
    <location>
        <begin position="12"/>
        <end position="36"/>
    </location>
</feature>
<keyword evidence="1" id="KW-0472">Membrane</keyword>
<sequence>MPRVLYLVRGSLSVIRVFGAHGPAVLVAAVSLAVVLVAAVSLAAVLVAAVSLAAVLVAAVSLAVVQLLGNGAAAGGPVWGSVAAGGRLLGSGAAAGGPVWGSVAAGSHLLGSRAASGGPVWGGGAAGGRLLGSGADGGRLLGSGLRAVFSTVLIFPDLPVFLCPFPTLKGVAADSTIPTVPLHRPVGHVRRWRHAPVYRPQVDLSTMEERRVIITYRLDRATILELCAQLEPDLM</sequence>